<keyword evidence="3" id="KW-1185">Reference proteome</keyword>
<accession>A0A6J0BRY3</accession>
<proteinExistence type="predicted"/>
<evidence type="ECO:0000256" key="2">
    <source>
        <dbReference type="SAM" id="Phobius"/>
    </source>
</evidence>
<dbReference type="InParanoid" id="A0A6J0BRY3"/>
<keyword evidence="2" id="KW-0812">Transmembrane</keyword>
<reference evidence="4" key="1">
    <citation type="submission" date="2025-04" db="UniProtKB">
        <authorList>
            <consortium name="RefSeq"/>
        </authorList>
    </citation>
    <scope>IDENTIFICATION</scope>
    <source>
        <tissue evidence="5">Thorax and Abdomen</tissue>
        <tissue evidence="4">Whole body</tissue>
    </source>
</reference>
<feature type="compositionally biased region" description="Basic and acidic residues" evidence="1">
    <location>
        <begin position="149"/>
        <end position="161"/>
    </location>
</feature>
<sequence length="309" mass="33686">MLSVEPVKMLIFNAALVLICLTSVVTSLIVVNESSKAKENPRSTLADPLEGSRNTTAAPATYSSSPRSTGGNEHKYVVQDSISQLVSAISDPAASKETTIVAEGGSFMTGENRMSTSEKNTNGEEPAKSSIVPRKGVSENETLPGIQVDNREDLSRLDKSETSGQNLSPTRGFNSTNTSTKLPVIAKPTTLLIDKSNHPESKLNYTKVDSTQFKISGENISMPQVTHKAKPTYTIGEGDDDEDMPSTAEQKPQIGVIRKIDYIVPIAITIMAVPLLGVGVFVLYRQGRDCWDKRHYRRMDFLIDGMYND</sequence>
<evidence type="ECO:0000256" key="1">
    <source>
        <dbReference type="SAM" id="MobiDB-lite"/>
    </source>
</evidence>
<protein>
    <submittedName>
        <fullName evidence="4 5">Uncharacterized protein LOC107222628</fullName>
    </submittedName>
</protein>
<feature type="compositionally biased region" description="Polar residues" evidence="1">
    <location>
        <begin position="162"/>
        <end position="180"/>
    </location>
</feature>
<name>A0A6J0BRY3_NEOLC</name>
<dbReference type="FunCoup" id="A0A6J0BRY3">
    <property type="interactions" value="3"/>
</dbReference>
<dbReference type="Proteomes" id="UP000829291">
    <property type="component" value="Chromosome 6"/>
</dbReference>
<evidence type="ECO:0000313" key="4">
    <source>
        <dbReference type="RefSeq" id="XP_015517546.1"/>
    </source>
</evidence>
<dbReference type="RefSeq" id="XP_046599677.1">
    <property type="nucleotide sequence ID" value="XM_046743721.1"/>
</dbReference>
<gene>
    <name evidence="4 5" type="primary">LOC107222628</name>
</gene>
<dbReference type="AlphaFoldDB" id="A0A6J0BRY3"/>
<evidence type="ECO:0000313" key="3">
    <source>
        <dbReference type="Proteomes" id="UP000829291"/>
    </source>
</evidence>
<feature type="compositionally biased region" description="Polar residues" evidence="1">
    <location>
        <begin position="52"/>
        <end position="71"/>
    </location>
</feature>
<dbReference type="RefSeq" id="XP_015517546.1">
    <property type="nucleotide sequence ID" value="XM_015662060.1"/>
</dbReference>
<organism evidence="3 4">
    <name type="scientific">Neodiprion lecontei</name>
    <name type="common">Redheaded pine sawfly</name>
    <dbReference type="NCBI Taxonomy" id="441921"/>
    <lineage>
        <taxon>Eukaryota</taxon>
        <taxon>Metazoa</taxon>
        <taxon>Ecdysozoa</taxon>
        <taxon>Arthropoda</taxon>
        <taxon>Hexapoda</taxon>
        <taxon>Insecta</taxon>
        <taxon>Pterygota</taxon>
        <taxon>Neoptera</taxon>
        <taxon>Endopterygota</taxon>
        <taxon>Hymenoptera</taxon>
        <taxon>Tenthredinoidea</taxon>
        <taxon>Diprionidae</taxon>
        <taxon>Diprioninae</taxon>
        <taxon>Neodiprion</taxon>
    </lineage>
</organism>
<dbReference type="KEGG" id="nlo:107222628"/>
<feature type="region of interest" description="Disordered" evidence="1">
    <location>
        <begin position="36"/>
        <end position="73"/>
    </location>
</feature>
<evidence type="ECO:0000313" key="5">
    <source>
        <dbReference type="RefSeq" id="XP_046599677.1"/>
    </source>
</evidence>
<dbReference type="OrthoDB" id="10071013at2759"/>
<feature type="transmembrane region" description="Helical" evidence="2">
    <location>
        <begin position="262"/>
        <end position="284"/>
    </location>
</feature>
<keyword evidence="2" id="KW-0472">Membrane</keyword>
<feature type="region of interest" description="Disordered" evidence="1">
    <location>
        <begin position="101"/>
        <end position="180"/>
    </location>
</feature>
<dbReference type="GeneID" id="107222628"/>
<keyword evidence="2" id="KW-1133">Transmembrane helix</keyword>